<keyword evidence="1" id="KW-0677">Repeat</keyword>
<dbReference type="PANTHER" id="PTHR32305">
    <property type="match status" value="1"/>
</dbReference>
<proteinExistence type="predicted"/>
<dbReference type="PRINTS" id="PR00394">
    <property type="entry name" value="RHSPROTEIN"/>
</dbReference>
<comment type="caution">
    <text evidence="3">The sequence shown here is derived from an EMBL/GenBank/DDBJ whole genome shotgun (WGS) entry which is preliminary data.</text>
</comment>
<dbReference type="PANTHER" id="PTHR32305:SF17">
    <property type="entry name" value="TRNA NUCLEASE WAPA"/>
    <property type="match status" value="1"/>
</dbReference>
<dbReference type="Proteomes" id="UP000013057">
    <property type="component" value="Unassembled WGS sequence"/>
</dbReference>
<protein>
    <submittedName>
        <fullName evidence="3">Rhs family protein</fullName>
    </submittedName>
</protein>
<reference evidence="4" key="1">
    <citation type="journal article" date="2013" name="Genome">
        <title>Draft Genome Sequence of a Thermophilic Member of the Bacillaceae, Anoxybacillus flavithermus Strain Kn10, Isolated from the Kan-nawa Hot Spring in Japan.</title>
        <authorList>
            <person name="Matsutani M."/>
            <person name="Shirakihara Y."/>
            <person name="Imada K."/>
            <person name="Yakushi T."/>
            <person name="Matsushita K."/>
        </authorList>
    </citation>
    <scope>NUCLEOTIDE SEQUENCE [LARGE SCALE GENOMIC DNA]</scope>
    <source>
        <strain evidence="4">NBRC 109594</strain>
    </source>
</reference>
<sequence>MINESFHLLHDERGHVRTFTTGNGAGATFTYDDRGLVKSLLVGTADGTELLAETYRYDENGNRTEDGEYQYEWNEADQLVAITRKGESAPFVTYKYDEDGRRIQKNVNGVVTNYHYQGDSLNVLYETDADGNVVRSYIYGENGQLLAMKKGNATYFYHYNAHGDVIALTDEQGNIVARYQYDAWGNILSQSGDLEDENPYRYAGYQYDNETGLYYLIARYYHPTHGVFLSLDPDPGDEDDVLTQNGYNYVSNNPVMLTDSDGRVTVK</sequence>
<dbReference type="Pfam" id="PF25023">
    <property type="entry name" value="TEN_YD-shell"/>
    <property type="match status" value="1"/>
</dbReference>
<name>R4FHG1_9BACL</name>
<dbReference type="InterPro" id="IPR022385">
    <property type="entry name" value="Rhs_assc_core"/>
</dbReference>
<evidence type="ECO:0000313" key="4">
    <source>
        <dbReference type="Proteomes" id="UP000013057"/>
    </source>
</evidence>
<dbReference type="Gene3D" id="2.180.10.10">
    <property type="entry name" value="RHS repeat-associated core"/>
    <property type="match status" value="1"/>
</dbReference>
<dbReference type="AlphaFoldDB" id="R4FHG1"/>
<feature type="domain" description="Teneurin-like YD-shell" evidence="2">
    <location>
        <begin position="11"/>
        <end position="255"/>
    </location>
</feature>
<dbReference type="InterPro" id="IPR056823">
    <property type="entry name" value="TEN-like_YD-shell"/>
</dbReference>
<dbReference type="InterPro" id="IPR050708">
    <property type="entry name" value="T6SS_VgrG/RHS"/>
</dbReference>
<dbReference type="NCBIfam" id="TIGR03696">
    <property type="entry name" value="Rhs_assc_core"/>
    <property type="match status" value="1"/>
</dbReference>
<accession>R4FHG1</accession>
<evidence type="ECO:0000259" key="2">
    <source>
        <dbReference type="Pfam" id="PF25023"/>
    </source>
</evidence>
<dbReference type="EMBL" id="BARH01000041">
    <property type="protein sequence ID" value="GAC92430.1"/>
    <property type="molecule type" value="Genomic_DNA"/>
</dbReference>
<dbReference type="NCBIfam" id="TIGR01643">
    <property type="entry name" value="YD_repeat_2x"/>
    <property type="match status" value="1"/>
</dbReference>
<dbReference type="InterPro" id="IPR006530">
    <property type="entry name" value="YD"/>
</dbReference>
<evidence type="ECO:0000313" key="3">
    <source>
        <dbReference type="EMBL" id="GAC92430.1"/>
    </source>
</evidence>
<gene>
    <name evidence="3" type="ORF">KN10_2866</name>
</gene>
<organism evidence="3 4">
    <name type="scientific">Anoxybacillus flavithermus NBRC 109594</name>
    <dbReference type="NCBI Taxonomy" id="1315967"/>
    <lineage>
        <taxon>Bacteria</taxon>
        <taxon>Bacillati</taxon>
        <taxon>Bacillota</taxon>
        <taxon>Bacilli</taxon>
        <taxon>Bacillales</taxon>
        <taxon>Anoxybacillaceae</taxon>
        <taxon>Anoxybacillus</taxon>
    </lineage>
</organism>
<evidence type="ECO:0000256" key="1">
    <source>
        <dbReference type="ARBA" id="ARBA00022737"/>
    </source>
</evidence>